<gene>
    <name evidence="1" type="ORF">AFUS01_LOCUS40034</name>
</gene>
<accession>A0A8J2L9I9</accession>
<sequence length="134" mass="15956">MQTWGGRQKSRELRNMDDLELIPDGYALFRHKNKTIHVVLDVSRYANISAENLDAMVANILQDFPNSGYRHVQGYLQARDYTVQQCKIRESVKRVDPRGVFQRTISYRIIVRRKYFVRHSNDIWHIDTHLKLVR</sequence>
<proteinExistence type="predicted"/>
<dbReference type="OrthoDB" id="6767432at2759"/>
<keyword evidence="2" id="KW-1185">Reference proteome</keyword>
<protein>
    <submittedName>
        <fullName evidence="1">Uncharacterized protein</fullName>
    </submittedName>
</protein>
<name>A0A8J2L9I9_9HEXA</name>
<organism evidence="1 2">
    <name type="scientific">Allacma fusca</name>
    <dbReference type="NCBI Taxonomy" id="39272"/>
    <lineage>
        <taxon>Eukaryota</taxon>
        <taxon>Metazoa</taxon>
        <taxon>Ecdysozoa</taxon>
        <taxon>Arthropoda</taxon>
        <taxon>Hexapoda</taxon>
        <taxon>Collembola</taxon>
        <taxon>Symphypleona</taxon>
        <taxon>Sminthuridae</taxon>
        <taxon>Allacma</taxon>
    </lineage>
</organism>
<comment type="caution">
    <text evidence="1">The sequence shown here is derived from an EMBL/GenBank/DDBJ whole genome shotgun (WGS) entry which is preliminary data.</text>
</comment>
<dbReference type="AlphaFoldDB" id="A0A8J2L9I9"/>
<evidence type="ECO:0000313" key="1">
    <source>
        <dbReference type="EMBL" id="CAG7830215.1"/>
    </source>
</evidence>
<reference evidence="1" key="1">
    <citation type="submission" date="2021-06" db="EMBL/GenBank/DDBJ databases">
        <authorList>
            <person name="Hodson N. C."/>
            <person name="Mongue J. A."/>
            <person name="Jaron S. K."/>
        </authorList>
    </citation>
    <scope>NUCLEOTIDE SEQUENCE</scope>
</reference>
<evidence type="ECO:0000313" key="2">
    <source>
        <dbReference type="Proteomes" id="UP000708208"/>
    </source>
</evidence>
<dbReference type="EMBL" id="CAJVCH010554766">
    <property type="protein sequence ID" value="CAG7830215.1"/>
    <property type="molecule type" value="Genomic_DNA"/>
</dbReference>
<dbReference type="PANTHER" id="PTHR46791:SF5">
    <property type="entry name" value="CLR5 DOMAIN-CONTAINING PROTEIN-RELATED"/>
    <property type="match status" value="1"/>
</dbReference>
<dbReference type="PANTHER" id="PTHR46791">
    <property type="entry name" value="EXPRESSED PROTEIN"/>
    <property type="match status" value="1"/>
</dbReference>
<dbReference type="Proteomes" id="UP000708208">
    <property type="component" value="Unassembled WGS sequence"/>
</dbReference>